<evidence type="ECO:0000259" key="10">
    <source>
        <dbReference type="PROSITE" id="PS50115"/>
    </source>
</evidence>
<dbReference type="GO" id="GO:0031267">
    <property type="term" value="F:small GTPase binding"/>
    <property type="evidence" value="ECO:0007669"/>
    <property type="project" value="TreeGrafter"/>
</dbReference>
<dbReference type="Proteomes" id="UP000694546">
    <property type="component" value="Chromosome 16"/>
</dbReference>
<dbReference type="GO" id="GO:0005829">
    <property type="term" value="C:cytosol"/>
    <property type="evidence" value="ECO:0007669"/>
    <property type="project" value="TreeGrafter"/>
</dbReference>
<evidence type="ECO:0000313" key="11">
    <source>
        <dbReference type="Ensembl" id="ENSGMOP00000019423.2"/>
    </source>
</evidence>
<dbReference type="GeneTree" id="ENSGT00940000159604"/>
<dbReference type="InterPro" id="IPR013724">
    <property type="entry name" value="GIT_SHD"/>
</dbReference>
<dbReference type="PROSITE" id="PS50297">
    <property type="entry name" value="ANK_REP_REGION"/>
    <property type="match status" value="1"/>
</dbReference>
<organism evidence="11 12">
    <name type="scientific">Gadus morhua</name>
    <name type="common">Atlantic cod</name>
    <dbReference type="NCBI Taxonomy" id="8049"/>
    <lineage>
        <taxon>Eukaryota</taxon>
        <taxon>Metazoa</taxon>
        <taxon>Chordata</taxon>
        <taxon>Craniata</taxon>
        <taxon>Vertebrata</taxon>
        <taxon>Euteleostomi</taxon>
        <taxon>Actinopterygii</taxon>
        <taxon>Neopterygii</taxon>
        <taxon>Teleostei</taxon>
        <taxon>Neoteleostei</taxon>
        <taxon>Acanthomorphata</taxon>
        <taxon>Zeiogadaria</taxon>
        <taxon>Gadariae</taxon>
        <taxon>Gadiformes</taxon>
        <taxon>Gadoidei</taxon>
        <taxon>Gadidae</taxon>
        <taxon>Gadus</taxon>
    </lineage>
</organism>
<keyword evidence="2" id="KW-0479">Metal-binding</keyword>
<dbReference type="GO" id="GO:0008270">
    <property type="term" value="F:zinc ion binding"/>
    <property type="evidence" value="ECO:0007669"/>
    <property type="project" value="UniProtKB-KW"/>
</dbReference>
<dbReference type="GO" id="GO:0098794">
    <property type="term" value="C:postsynapse"/>
    <property type="evidence" value="ECO:0007669"/>
    <property type="project" value="TreeGrafter"/>
</dbReference>
<dbReference type="InterPro" id="IPR038508">
    <property type="entry name" value="ArfGAP_dom_sf"/>
</dbReference>
<evidence type="ECO:0000256" key="3">
    <source>
        <dbReference type="ARBA" id="ARBA00022737"/>
    </source>
</evidence>
<keyword evidence="6 7" id="KW-0040">ANK repeat</keyword>
<reference evidence="11" key="2">
    <citation type="submission" date="2025-09" db="UniProtKB">
        <authorList>
            <consortium name="Ensembl"/>
        </authorList>
    </citation>
    <scope>IDENTIFICATION</scope>
</reference>
<dbReference type="Ensembl" id="ENSGMOT00000019893.2">
    <property type="protein sequence ID" value="ENSGMOP00000019423.2"/>
    <property type="gene ID" value="ENSGMOG00000017789.2"/>
</dbReference>
<dbReference type="AlphaFoldDB" id="A0A8C4ZPZ1"/>
<dbReference type="PANTHER" id="PTHR46097:SF1">
    <property type="entry name" value="ARF GTPASE-ACTIVATING PROTEIN GIT1"/>
    <property type="match status" value="1"/>
</dbReference>
<dbReference type="GO" id="GO:0007420">
    <property type="term" value="P:brain development"/>
    <property type="evidence" value="ECO:0007669"/>
    <property type="project" value="InterPro"/>
</dbReference>
<dbReference type="Gene3D" id="1.25.40.20">
    <property type="entry name" value="Ankyrin repeat-containing domain"/>
    <property type="match status" value="1"/>
</dbReference>
<dbReference type="PROSITE" id="PS50115">
    <property type="entry name" value="ARFGAP"/>
    <property type="match status" value="1"/>
</dbReference>
<feature type="compositionally biased region" description="Low complexity" evidence="9">
    <location>
        <begin position="382"/>
        <end position="399"/>
    </location>
</feature>
<feature type="compositionally biased region" description="Polar residues" evidence="9">
    <location>
        <begin position="408"/>
        <end position="418"/>
    </location>
</feature>
<keyword evidence="1" id="KW-0343">GTPase activation</keyword>
<dbReference type="Gene3D" id="1.10.220.150">
    <property type="entry name" value="Arf GTPase activating protein"/>
    <property type="match status" value="1"/>
</dbReference>
<dbReference type="InterPro" id="IPR036770">
    <property type="entry name" value="Ankyrin_rpt-contain_sf"/>
</dbReference>
<dbReference type="GO" id="GO:0005096">
    <property type="term" value="F:GTPase activator activity"/>
    <property type="evidence" value="ECO:0007669"/>
    <property type="project" value="UniProtKB-KW"/>
</dbReference>
<dbReference type="PANTHER" id="PTHR46097">
    <property type="entry name" value="G PROTEIN-COUPLED RECEPTOR KINASE INTERACTING ARFGAP"/>
    <property type="match status" value="1"/>
</dbReference>
<feature type="compositionally biased region" description="Basic and acidic residues" evidence="9">
    <location>
        <begin position="445"/>
        <end position="454"/>
    </location>
</feature>
<dbReference type="GO" id="GO:0043005">
    <property type="term" value="C:neuron projection"/>
    <property type="evidence" value="ECO:0007669"/>
    <property type="project" value="TreeGrafter"/>
</dbReference>
<dbReference type="SMART" id="SM00248">
    <property type="entry name" value="ANK"/>
    <property type="match status" value="3"/>
</dbReference>
<evidence type="ECO:0000256" key="2">
    <source>
        <dbReference type="ARBA" id="ARBA00022723"/>
    </source>
</evidence>
<dbReference type="Pfam" id="PF01412">
    <property type="entry name" value="ArfGap"/>
    <property type="match status" value="1"/>
</dbReference>
<dbReference type="SUPFAM" id="SSF57863">
    <property type="entry name" value="ArfGap/RecO-like zinc finger"/>
    <property type="match status" value="1"/>
</dbReference>
<dbReference type="GO" id="GO:0098793">
    <property type="term" value="C:presynapse"/>
    <property type="evidence" value="ECO:0007669"/>
    <property type="project" value="GOC"/>
</dbReference>
<keyword evidence="3" id="KW-0677">Repeat</keyword>
<dbReference type="GO" id="GO:0008277">
    <property type="term" value="P:regulation of G protein-coupled receptor signaling pathway"/>
    <property type="evidence" value="ECO:0007669"/>
    <property type="project" value="TreeGrafter"/>
</dbReference>
<feature type="repeat" description="ANK" evidence="7">
    <location>
        <begin position="162"/>
        <end position="194"/>
    </location>
</feature>
<evidence type="ECO:0000256" key="1">
    <source>
        <dbReference type="ARBA" id="ARBA00022468"/>
    </source>
</evidence>
<feature type="region of interest" description="Disordered" evidence="9">
    <location>
        <begin position="342"/>
        <end position="418"/>
    </location>
</feature>
<accession>A0A8C4ZPZ1</accession>
<name>A0A8C4ZPZ1_GADMO</name>
<feature type="compositionally biased region" description="Acidic residues" evidence="9">
    <location>
        <begin position="358"/>
        <end position="379"/>
    </location>
</feature>
<dbReference type="PROSITE" id="PS50088">
    <property type="entry name" value="ANK_REPEAT"/>
    <property type="match status" value="1"/>
</dbReference>
<dbReference type="SUPFAM" id="SSF48403">
    <property type="entry name" value="Ankyrin repeat"/>
    <property type="match status" value="1"/>
</dbReference>
<evidence type="ECO:0000256" key="8">
    <source>
        <dbReference type="PROSITE-ProRule" id="PRU00288"/>
    </source>
</evidence>
<dbReference type="GO" id="GO:0032012">
    <property type="term" value="P:regulation of ARF protein signal transduction"/>
    <property type="evidence" value="ECO:0007669"/>
    <property type="project" value="InterPro"/>
</dbReference>
<dbReference type="InterPro" id="IPR022018">
    <property type="entry name" value="GIT1_C"/>
</dbReference>
<keyword evidence="4 8" id="KW-0863">Zinc-finger</keyword>
<dbReference type="Gene3D" id="1.20.120.330">
    <property type="entry name" value="Nucleotidyltransferases domain 2"/>
    <property type="match status" value="1"/>
</dbReference>
<feature type="region of interest" description="Disordered" evidence="9">
    <location>
        <begin position="444"/>
        <end position="469"/>
    </location>
</feature>
<evidence type="ECO:0000256" key="5">
    <source>
        <dbReference type="ARBA" id="ARBA00022833"/>
    </source>
</evidence>
<keyword evidence="5" id="KW-0862">Zinc</keyword>
<reference evidence="11" key="1">
    <citation type="submission" date="2025-08" db="UniProtKB">
        <authorList>
            <consortium name="Ensembl"/>
        </authorList>
    </citation>
    <scope>IDENTIFICATION</scope>
</reference>
<feature type="domain" description="Arf-GAP" evidence="10">
    <location>
        <begin position="1"/>
        <end position="120"/>
    </location>
</feature>
<dbReference type="OMA" id="HLEYDEH"/>
<dbReference type="Pfam" id="PF12796">
    <property type="entry name" value="Ank_2"/>
    <property type="match status" value="1"/>
</dbReference>
<evidence type="ECO:0000256" key="7">
    <source>
        <dbReference type="PROSITE-ProRule" id="PRU00023"/>
    </source>
</evidence>
<evidence type="ECO:0000313" key="12">
    <source>
        <dbReference type="Proteomes" id="UP000694546"/>
    </source>
</evidence>
<sequence length="592" mass="64962">GVGSTKQVELCWSYPGWTSINRGVLICDECCSVHRSLGRHISIVKHLRHSGWPPALLQMVQTLASNGANSIWEHSLLDPAQVQSGRRKPNPQDKVHPTKSEFIRSKYQMLSFVHKLPCRDDDGVTTKDLSKQLHSSVRTGSLETCLRLLSLGAQANFFHPEKGTTPLHVAAKAGQILQAELLVVYGADPGAPDLHGRTPMDFARQAGQIELAERLVECQYELTDRLAFYLCGRRPGEPPQQLSAALGSSLACAVCVGQLNNRLFEELAMDVYDEVDRRENDAVWLTTQNHSTLVTERSAVPFLPVNPEYSATRNQGRQKLARFNAREFATLIIDILSDAKRRQQGKGLSSPTDPLDLGIDDDDDQHDYDSVASDEDTDSELTAQNNNNTQRNNRAKVNNSGLSKIKNENGNSEANQCSTSTHTHPHILLCVCVCVCVCVCSMGRSSEDDGRGDSEEGGAGDAAEPDPTLPCTEDVILKTEQVTKNIQELLRAAQEGKHDSFVPCSEKIHSAVTEMASLFPKRPALEAVHCSLRLLASSASRLQVECRKAAPVDPGAPAVDYQLLTQQVIQCAYDIAKAAKQLVTITTREKKQ</sequence>
<evidence type="ECO:0000256" key="9">
    <source>
        <dbReference type="SAM" id="MobiDB-lite"/>
    </source>
</evidence>
<keyword evidence="12" id="KW-1185">Reference proteome</keyword>
<dbReference type="Pfam" id="PF12205">
    <property type="entry name" value="GIT1_C"/>
    <property type="match status" value="1"/>
</dbReference>
<evidence type="ECO:0000256" key="6">
    <source>
        <dbReference type="ARBA" id="ARBA00023043"/>
    </source>
</evidence>
<dbReference type="GO" id="GO:0036465">
    <property type="term" value="P:synaptic vesicle recycling"/>
    <property type="evidence" value="ECO:0007669"/>
    <property type="project" value="TreeGrafter"/>
</dbReference>
<proteinExistence type="predicted"/>
<dbReference type="InterPro" id="IPR002110">
    <property type="entry name" value="Ankyrin_rpt"/>
</dbReference>
<gene>
    <name evidence="11" type="primary">GIT1</name>
    <name evidence="11" type="synonym">git1</name>
</gene>
<evidence type="ECO:0000256" key="4">
    <source>
        <dbReference type="ARBA" id="ARBA00022771"/>
    </source>
</evidence>
<dbReference type="InterPro" id="IPR037278">
    <property type="entry name" value="ARFGAP/RecO"/>
</dbReference>
<dbReference type="InterPro" id="IPR047161">
    <property type="entry name" value="GIT-like"/>
</dbReference>
<dbReference type="Pfam" id="PF08518">
    <property type="entry name" value="GIT_SHD"/>
    <property type="match status" value="2"/>
</dbReference>
<dbReference type="InterPro" id="IPR001164">
    <property type="entry name" value="ArfGAP_dom"/>
</dbReference>
<protein>
    <submittedName>
        <fullName evidence="11">GIT ArfGAP 1</fullName>
    </submittedName>
</protein>
<dbReference type="SMART" id="SM00555">
    <property type="entry name" value="GIT"/>
    <property type="match status" value="2"/>
</dbReference>
<dbReference type="SMART" id="SM00105">
    <property type="entry name" value="ArfGap"/>
    <property type="match status" value="1"/>
</dbReference>